<evidence type="ECO:0000313" key="1">
    <source>
        <dbReference type="EMBL" id="OKH18142.1"/>
    </source>
</evidence>
<accession>A0A1U7H7C3</accession>
<comment type="caution">
    <text evidence="1">The sequence shown here is derived from an EMBL/GenBank/DDBJ whole genome shotgun (WGS) entry which is preliminary data.</text>
</comment>
<proteinExistence type="predicted"/>
<reference evidence="1 2" key="1">
    <citation type="submission" date="2016-11" db="EMBL/GenBank/DDBJ databases">
        <title>Draft Genome Sequences of Nine Cyanobacterial Strains from Diverse Habitats.</title>
        <authorList>
            <person name="Zhu T."/>
            <person name="Hou S."/>
            <person name="Lu X."/>
            <person name="Hess W.R."/>
        </authorList>
    </citation>
    <scope>NUCLEOTIDE SEQUENCE [LARGE SCALE GENOMIC DNA]</scope>
    <source>
        <strain evidence="1 2">NIES-593</strain>
    </source>
</reference>
<dbReference type="STRING" id="1921803.NIES593_22440"/>
<keyword evidence="2" id="KW-1185">Reference proteome</keyword>
<protein>
    <submittedName>
        <fullName evidence="1">Uncharacterized protein</fullName>
    </submittedName>
</protein>
<sequence length="67" mass="7279">MEGQGVRARSILVTASLVFPSTYYPNRDRFLLANHQTSRFQSQNLILMQGKGASPQGQGEGVKGKGV</sequence>
<dbReference type="EMBL" id="MRCB01000053">
    <property type="protein sequence ID" value="OKH18142.1"/>
    <property type="molecule type" value="Genomic_DNA"/>
</dbReference>
<organism evidence="1 2">
    <name type="scientific">Hydrococcus rivularis NIES-593</name>
    <dbReference type="NCBI Taxonomy" id="1921803"/>
    <lineage>
        <taxon>Bacteria</taxon>
        <taxon>Bacillati</taxon>
        <taxon>Cyanobacteriota</taxon>
        <taxon>Cyanophyceae</taxon>
        <taxon>Pleurocapsales</taxon>
        <taxon>Hydrococcaceae</taxon>
        <taxon>Hydrococcus</taxon>
    </lineage>
</organism>
<dbReference type="AlphaFoldDB" id="A0A1U7H7C3"/>
<gene>
    <name evidence="1" type="ORF">NIES593_22440</name>
</gene>
<name>A0A1U7H7C3_9CYAN</name>
<evidence type="ECO:0000313" key="2">
    <source>
        <dbReference type="Proteomes" id="UP000186868"/>
    </source>
</evidence>
<dbReference type="Proteomes" id="UP000186868">
    <property type="component" value="Unassembled WGS sequence"/>
</dbReference>